<sequence length="214" mass="24420">MKKQFKYAIGEILIVIVGISIAFSMNKCAEIQKNDALKKQYLENIKSDVEIDKQHLKNNSDAIESKIKTINEVIPLLDTGTPASGKSIYKIFNVFNLTEFYPKDITYQTMINSGDFKLIDDFGLKTAIEEHYSNYKSILKDYERQEIIHKDYLGNYMVFNMDFGAMRKGESGLKDEKLFKNILQSMSGSLIIKKSATERGIKSCDSLLTVLNKI</sequence>
<keyword evidence="1" id="KW-0472">Membrane</keyword>
<keyword evidence="1" id="KW-1133">Transmembrane helix</keyword>
<dbReference type="InterPro" id="IPR045749">
    <property type="entry name" value="DUF6090"/>
</dbReference>
<keyword evidence="1" id="KW-0812">Transmembrane</keyword>
<feature type="transmembrane region" description="Helical" evidence="1">
    <location>
        <begin position="7"/>
        <end position="25"/>
    </location>
</feature>
<comment type="caution">
    <text evidence="2">The sequence shown here is derived from an EMBL/GenBank/DDBJ whole genome shotgun (WGS) entry which is preliminary data.</text>
</comment>
<dbReference type="Pfam" id="PF19578">
    <property type="entry name" value="DUF6090"/>
    <property type="match status" value="1"/>
</dbReference>
<dbReference type="RefSeq" id="WP_311939709.1">
    <property type="nucleotide sequence ID" value="NZ_JAVSCK010000003.1"/>
</dbReference>
<gene>
    <name evidence="2" type="ORF">ACFQ2E_10495</name>
</gene>
<accession>A0ABW3RCM2</accession>
<keyword evidence="3" id="KW-1185">Reference proteome</keyword>
<dbReference type="Proteomes" id="UP001597163">
    <property type="component" value="Unassembled WGS sequence"/>
</dbReference>
<proteinExistence type="predicted"/>
<name>A0ABW3RCM2_9FLAO</name>
<protein>
    <submittedName>
        <fullName evidence="2">DUF6090 family protein</fullName>
    </submittedName>
</protein>
<evidence type="ECO:0000256" key="1">
    <source>
        <dbReference type="SAM" id="Phobius"/>
    </source>
</evidence>
<organism evidence="2 3">
    <name type="scientific">Hwangdonia seohaensis</name>
    <dbReference type="NCBI Taxonomy" id="1240727"/>
    <lineage>
        <taxon>Bacteria</taxon>
        <taxon>Pseudomonadati</taxon>
        <taxon>Bacteroidota</taxon>
        <taxon>Flavobacteriia</taxon>
        <taxon>Flavobacteriales</taxon>
        <taxon>Flavobacteriaceae</taxon>
        <taxon>Hwangdonia</taxon>
    </lineage>
</organism>
<reference evidence="3" key="1">
    <citation type="journal article" date="2019" name="Int. J. Syst. Evol. Microbiol.">
        <title>The Global Catalogue of Microorganisms (GCM) 10K type strain sequencing project: providing services to taxonomists for standard genome sequencing and annotation.</title>
        <authorList>
            <consortium name="The Broad Institute Genomics Platform"/>
            <consortium name="The Broad Institute Genome Sequencing Center for Infectious Disease"/>
            <person name="Wu L."/>
            <person name="Ma J."/>
        </authorList>
    </citation>
    <scope>NUCLEOTIDE SEQUENCE [LARGE SCALE GENOMIC DNA]</scope>
    <source>
        <strain evidence="3">CCUG 63246</strain>
    </source>
</reference>
<evidence type="ECO:0000313" key="2">
    <source>
        <dbReference type="EMBL" id="MFD1162848.1"/>
    </source>
</evidence>
<dbReference type="EMBL" id="JBHTLJ010000003">
    <property type="protein sequence ID" value="MFD1162848.1"/>
    <property type="molecule type" value="Genomic_DNA"/>
</dbReference>
<evidence type="ECO:0000313" key="3">
    <source>
        <dbReference type="Proteomes" id="UP001597163"/>
    </source>
</evidence>